<gene>
    <name evidence="2" type="ORF">AK812_SmicGene17820</name>
</gene>
<evidence type="ECO:0000256" key="1">
    <source>
        <dbReference type="SAM" id="MobiDB-lite"/>
    </source>
</evidence>
<accession>A0A1Q9DWN1</accession>
<organism evidence="2 3">
    <name type="scientific">Symbiodinium microadriaticum</name>
    <name type="common">Dinoflagellate</name>
    <name type="synonym">Zooxanthella microadriatica</name>
    <dbReference type="NCBI Taxonomy" id="2951"/>
    <lineage>
        <taxon>Eukaryota</taxon>
        <taxon>Sar</taxon>
        <taxon>Alveolata</taxon>
        <taxon>Dinophyceae</taxon>
        <taxon>Suessiales</taxon>
        <taxon>Symbiodiniaceae</taxon>
        <taxon>Symbiodinium</taxon>
    </lineage>
</organism>
<feature type="region of interest" description="Disordered" evidence="1">
    <location>
        <begin position="213"/>
        <end position="264"/>
    </location>
</feature>
<feature type="compositionally biased region" description="Low complexity" evidence="1">
    <location>
        <begin position="223"/>
        <end position="233"/>
    </location>
</feature>
<reference evidence="2 3" key="1">
    <citation type="submission" date="2016-02" db="EMBL/GenBank/DDBJ databases">
        <title>Genome analysis of coral dinoflagellate symbionts highlights evolutionary adaptations to a symbiotic lifestyle.</title>
        <authorList>
            <person name="Aranda M."/>
            <person name="Li Y."/>
            <person name="Liew Y.J."/>
            <person name="Baumgarten S."/>
            <person name="Simakov O."/>
            <person name="Wilson M."/>
            <person name="Piel J."/>
            <person name="Ashoor H."/>
            <person name="Bougouffa S."/>
            <person name="Bajic V.B."/>
            <person name="Ryu T."/>
            <person name="Ravasi T."/>
            <person name="Bayer T."/>
            <person name="Micklem G."/>
            <person name="Kim H."/>
            <person name="Bhak J."/>
            <person name="Lajeunesse T.C."/>
            <person name="Voolstra C.R."/>
        </authorList>
    </citation>
    <scope>NUCLEOTIDE SEQUENCE [LARGE SCALE GENOMIC DNA]</scope>
    <source>
        <strain evidence="2 3">CCMP2467</strain>
    </source>
</reference>
<keyword evidence="3" id="KW-1185">Reference proteome</keyword>
<comment type="caution">
    <text evidence="2">The sequence shown here is derived from an EMBL/GenBank/DDBJ whole genome shotgun (WGS) entry which is preliminary data.</text>
</comment>
<name>A0A1Q9DWN1_SYMMI</name>
<proteinExistence type="predicted"/>
<dbReference type="EMBL" id="LSRX01000355">
    <property type="protein sequence ID" value="OLP99592.1"/>
    <property type="molecule type" value="Genomic_DNA"/>
</dbReference>
<sequence>MRVVASAASDADMVEAKQQFASPWSDRLEGLAGRRCYQVFLRRQLYKAELEGRLFWAIHMHRHATLDAEVLDYVLSFLEEFERPVTDYIGLLQDDTRLLLCFQATLKTNDYDYKGIVEAAGESKVGMGVFWIEDIFLTENFDRWCMKILERLHESEAMTGGIVRPGYSVTRAREWQARELEVFLDRPRLFLPAAEGVNVEEVRKVRDELAKPVTVPQSDADADACNAGQNAAAARDDDNGDDGSYDVYGAVDDGDDGDDDDDNP</sequence>
<protein>
    <submittedName>
        <fullName evidence="2">Uncharacterized protein</fullName>
    </submittedName>
</protein>
<evidence type="ECO:0000313" key="3">
    <source>
        <dbReference type="Proteomes" id="UP000186817"/>
    </source>
</evidence>
<evidence type="ECO:0000313" key="2">
    <source>
        <dbReference type="EMBL" id="OLP99592.1"/>
    </source>
</evidence>
<dbReference type="Proteomes" id="UP000186817">
    <property type="component" value="Unassembled WGS sequence"/>
</dbReference>
<feature type="compositionally biased region" description="Acidic residues" evidence="1">
    <location>
        <begin position="252"/>
        <end position="264"/>
    </location>
</feature>
<dbReference type="AlphaFoldDB" id="A0A1Q9DWN1"/>
<dbReference type="OrthoDB" id="418444at2759"/>